<keyword evidence="4" id="KW-1185">Reference proteome</keyword>
<feature type="region of interest" description="Disordered" evidence="1">
    <location>
        <begin position="212"/>
        <end position="501"/>
    </location>
</feature>
<reference evidence="3" key="1">
    <citation type="submission" date="2019-04" db="EMBL/GenBank/DDBJ databases">
        <title>Sequencing of skin fungus with MAO and IRED activity.</title>
        <authorList>
            <person name="Marsaioli A.J."/>
            <person name="Bonatto J.M.C."/>
            <person name="Reis Junior O."/>
        </authorList>
    </citation>
    <scope>NUCLEOTIDE SEQUENCE</scope>
    <source>
        <strain evidence="3">30M1</strain>
    </source>
</reference>
<dbReference type="SMART" id="SM00731">
    <property type="entry name" value="SprT"/>
    <property type="match status" value="1"/>
</dbReference>
<feature type="compositionally biased region" description="Polar residues" evidence="1">
    <location>
        <begin position="348"/>
        <end position="374"/>
    </location>
</feature>
<dbReference type="InterPro" id="IPR006640">
    <property type="entry name" value="SprT-like_domain"/>
</dbReference>
<evidence type="ECO:0000313" key="4">
    <source>
        <dbReference type="Proteomes" id="UP000801428"/>
    </source>
</evidence>
<feature type="domain" description="SprT-like" evidence="2">
    <location>
        <begin position="529"/>
        <end position="699"/>
    </location>
</feature>
<accession>A0A9P4TIG7</accession>
<dbReference type="OrthoDB" id="20772at2759"/>
<feature type="region of interest" description="Disordered" evidence="1">
    <location>
        <begin position="1"/>
        <end position="140"/>
    </location>
</feature>
<name>A0A9P4TIG7_CURKU</name>
<dbReference type="GO" id="GO:0006950">
    <property type="term" value="P:response to stress"/>
    <property type="evidence" value="ECO:0007669"/>
    <property type="project" value="UniProtKB-ARBA"/>
</dbReference>
<evidence type="ECO:0000259" key="2">
    <source>
        <dbReference type="SMART" id="SM00731"/>
    </source>
</evidence>
<gene>
    <name evidence="3" type="ORF">E8E13_005725</name>
</gene>
<feature type="compositionally biased region" description="Basic and acidic residues" evidence="1">
    <location>
        <begin position="119"/>
        <end position="140"/>
    </location>
</feature>
<protein>
    <recommendedName>
        <fullName evidence="2">SprT-like domain-containing protein</fullName>
    </recommendedName>
</protein>
<dbReference type="PANTHER" id="PTHR23099">
    <property type="entry name" value="TRANSCRIPTIONAL REGULATOR"/>
    <property type="match status" value="1"/>
</dbReference>
<feature type="compositionally biased region" description="Polar residues" evidence="1">
    <location>
        <begin position="228"/>
        <end position="239"/>
    </location>
</feature>
<comment type="caution">
    <text evidence="3">The sequence shown here is derived from an EMBL/GenBank/DDBJ whole genome shotgun (WGS) entry which is preliminary data.</text>
</comment>
<feature type="compositionally biased region" description="Acidic residues" evidence="1">
    <location>
        <begin position="272"/>
        <end position="292"/>
    </location>
</feature>
<dbReference type="PANTHER" id="PTHR23099:SF0">
    <property type="entry name" value="GERM CELL NUCLEAR ACIDIC PROTEIN"/>
    <property type="match status" value="1"/>
</dbReference>
<dbReference type="Pfam" id="PF17283">
    <property type="entry name" value="Zn_ribbon_SprT"/>
    <property type="match status" value="1"/>
</dbReference>
<dbReference type="Proteomes" id="UP000801428">
    <property type="component" value="Unassembled WGS sequence"/>
</dbReference>
<feature type="compositionally biased region" description="Polar residues" evidence="1">
    <location>
        <begin position="97"/>
        <end position="112"/>
    </location>
</feature>
<feature type="compositionally biased region" description="Pro residues" evidence="1">
    <location>
        <begin position="384"/>
        <end position="398"/>
    </location>
</feature>
<evidence type="ECO:0000256" key="1">
    <source>
        <dbReference type="SAM" id="MobiDB-lite"/>
    </source>
</evidence>
<feature type="compositionally biased region" description="Low complexity" evidence="1">
    <location>
        <begin position="462"/>
        <end position="479"/>
    </location>
</feature>
<dbReference type="EMBL" id="SWKU01000007">
    <property type="protein sequence ID" value="KAF3004868.1"/>
    <property type="molecule type" value="Genomic_DNA"/>
</dbReference>
<organism evidence="3 4">
    <name type="scientific">Curvularia kusanoi</name>
    <name type="common">Cochliobolus kusanoi</name>
    <dbReference type="NCBI Taxonomy" id="90978"/>
    <lineage>
        <taxon>Eukaryota</taxon>
        <taxon>Fungi</taxon>
        <taxon>Dikarya</taxon>
        <taxon>Ascomycota</taxon>
        <taxon>Pezizomycotina</taxon>
        <taxon>Dothideomycetes</taxon>
        <taxon>Pleosporomycetidae</taxon>
        <taxon>Pleosporales</taxon>
        <taxon>Pleosporineae</taxon>
        <taxon>Pleosporaceae</taxon>
        <taxon>Curvularia</taxon>
    </lineage>
</organism>
<dbReference type="GO" id="GO:0005634">
    <property type="term" value="C:nucleus"/>
    <property type="evidence" value="ECO:0007669"/>
    <property type="project" value="TreeGrafter"/>
</dbReference>
<feature type="compositionally biased region" description="Polar residues" evidence="1">
    <location>
        <begin position="61"/>
        <end position="84"/>
    </location>
</feature>
<feature type="compositionally biased region" description="Acidic residues" evidence="1">
    <location>
        <begin position="242"/>
        <end position="254"/>
    </location>
</feature>
<dbReference type="InterPro" id="IPR035240">
    <property type="entry name" value="SprT_Zn_ribbon"/>
</dbReference>
<proteinExistence type="predicted"/>
<evidence type="ECO:0000313" key="3">
    <source>
        <dbReference type="EMBL" id="KAF3004868.1"/>
    </source>
</evidence>
<sequence>MARLRKPSPLEPAISLQPDQAPPRRLSPRKAVREVSYAISSDEDEENAPLRPKVSIRDGSDPSSIFQDDTFYTSKTHASPSVGISTPRKQRTLRPIESNSRLLRQPADQSFMSPEEAFGSERRSRRERSSSHEQNVEVGRKRNLMYARSLARSFAGKELKKASSKIDVLGDEGLQTPSKMIERKDAEVVIETREVFPGPEDETSVLCGDEANLIEDDHQEHIEMAGSTDHTPTGHQTTSETEGYDNDYGDEEDAVVPPVRSRQRRTQRCIESESESDLEEEPPAEVMEEETQQEPRAKKPQDLQPLISMRPPHRKGHSTISNWAQEVIDLTESPEPPESFVLPEATRVRSSSFAISRPETSSSNDAQPFLTYSPTPKKKRSPCKAPPLVRPVTPPLEPDSPTKLVSPSKKKPLIPSAPDLRPSLDAFWNPEVVNDWNDRHSPAKKLVSPRKQKWRDEVTKTLSGYASDSLSSSGEESASPISKPKNKIGRAQSKEKSCGGVAELSRKEARVQRKDFADRKDDIATAFLKELDATICSSSITKLSEATGGIKLIWSKTLKTTAGRANWRREVIRVKTSANPPAHTSEIRHHCSIELASKVIDDVSRLHNVLAHEYCHLLTFMISEVRNNPHGAEFKAWGRKVSAAFADRGVEVTTKHSYAIDYKFVWECVTCGYEFKRHSRSVDPTRHSCGKCKGKLVQTKPVPRTGGTGKNGEGAKQSEYQTFVKQNFKKVKEEMALQGLDTQMGKVMEMVAKQYRERTKEKANSKEKAVDSIDVALKELRL</sequence>
<dbReference type="Pfam" id="PF10263">
    <property type="entry name" value="SprT-like"/>
    <property type="match status" value="1"/>
</dbReference>
<dbReference type="AlphaFoldDB" id="A0A9P4TIG7"/>